<comment type="caution">
    <text evidence="2">The sequence shown here is derived from an EMBL/GenBank/DDBJ whole genome shotgun (WGS) entry which is preliminary data.</text>
</comment>
<dbReference type="EMBL" id="VSSQ01121472">
    <property type="protein sequence ID" value="MPN53872.1"/>
    <property type="molecule type" value="Genomic_DNA"/>
</dbReference>
<name>A0A645ISS9_9ZZZZ</name>
<dbReference type="AlphaFoldDB" id="A0A645ISS9"/>
<proteinExistence type="predicted"/>
<evidence type="ECO:0000313" key="2">
    <source>
        <dbReference type="EMBL" id="MPN53872.1"/>
    </source>
</evidence>
<accession>A0A645ISS9</accession>
<gene>
    <name evidence="2" type="ORF">SDC9_201540</name>
</gene>
<protein>
    <submittedName>
        <fullName evidence="2">Uncharacterized protein</fullName>
    </submittedName>
</protein>
<evidence type="ECO:0000256" key="1">
    <source>
        <dbReference type="SAM" id="MobiDB-lite"/>
    </source>
</evidence>
<reference evidence="2" key="1">
    <citation type="submission" date="2019-08" db="EMBL/GenBank/DDBJ databases">
        <authorList>
            <person name="Kucharzyk K."/>
            <person name="Murdoch R.W."/>
            <person name="Higgins S."/>
            <person name="Loffler F."/>
        </authorList>
    </citation>
    <scope>NUCLEOTIDE SEQUENCE</scope>
</reference>
<feature type="compositionally biased region" description="Gly residues" evidence="1">
    <location>
        <begin position="59"/>
        <end position="73"/>
    </location>
</feature>
<feature type="region of interest" description="Disordered" evidence="1">
    <location>
        <begin position="53"/>
        <end position="73"/>
    </location>
</feature>
<organism evidence="2">
    <name type="scientific">bioreactor metagenome</name>
    <dbReference type="NCBI Taxonomy" id="1076179"/>
    <lineage>
        <taxon>unclassified sequences</taxon>
        <taxon>metagenomes</taxon>
        <taxon>ecological metagenomes</taxon>
    </lineage>
</organism>
<sequence>MHPIAGKGLARGRFALGDFVFVMGEDQILAAGVNIEGGAQKLHAHGAAFDMPARPAHSPGGGPSGFAGFGAFP</sequence>